<evidence type="ECO:0000313" key="3">
    <source>
        <dbReference type="EMBL" id="KAB2570228.1"/>
    </source>
</evidence>
<dbReference type="OrthoDB" id="3257981at2759"/>
<evidence type="ECO:0000256" key="1">
    <source>
        <dbReference type="SAM" id="MobiDB-lite"/>
    </source>
</evidence>
<reference evidence="3 4" key="1">
    <citation type="journal article" date="2019" name="Sci. Rep.">
        <title>A multi-omics analysis of the grapevine pathogen Lasiodiplodia theobromae reveals that temperature affects the expression of virulence- and pathogenicity-related genes.</title>
        <authorList>
            <person name="Felix C."/>
            <person name="Meneses R."/>
            <person name="Goncalves M.F.M."/>
            <person name="Tilleman L."/>
            <person name="Duarte A.S."/>
            <person name="Jorrin-Novo J.V."/>
            <person name="Van de Peer Y."/>
            <person name="Deforce D."/>
            <person name="Van Nieuwerburgh F."/>
            <person name="Esteves A.C."/>
            <person name="Alves A."/>
        </authorList>
    </citation>
    <scope>NUCLEOTIDE SEQUENCE [LARGE SCALE GENOMIC DNA]</scope>
    <source>
        <strain evidence="3 4">LA-SOL3</strain>
    </source>
</reference>
<dbReference type="Gene3D" id="3.20.20.80">
    <property type="entry name" value="Glycosidases"/>
    <property type="match status" value="1"/>
</dbReference>
<comment type="caution">
    <text evidence="3">The sequence shown here is derived from an EMBL/GenBank/DDBJ whole genome shotgun (WGS) entry which is preliminary data.</text>
</comment>
<dbReference type="InterPro" id="IPR005197">
    <property type="entry name" value="Glyco_hydro_71"/>
</dbReference>
<dbReference type="AlphaFoldDB" id="A0A5N5CXZ0"/>
<keyword evidence="2" id="KW-0732">Signal</keyword>
<evidence type="ECO:0000256" key="2">
    <source>
        <dbReference type="SAM" id="SignalP"/>
    </source>
</evidence>
<dbReference type="Pfam" id="PF03659">
    <property type="entry name" value="Glyco_hydro_71"/>
    <property type="match status" value="1"/>
</dbReference>
<dbReference type="GO" id="GO:0051118">
    <property type="term" value="F:glucan endo-1,3-alpha-glucosidase activity"/>
    <property type="evidence" value="ECO:0007669"/>
    <property type="project" value="InterPro"/>
</dbReference>
<organism evidence="3 4">
    <name type="scientific">Lasiodiplodia theobromae</name>
    <dbReference type="NCBI Taxonomy" id="45133"/>
    <lineage>
        <taxon>Eukaryota</taxon>
        <taxon>Fungi</taxon>
        <taxon>Dikarya</taxon>
        <taxon>Ascomycota</taxon>
        <taxon>Pezizomycotina</taxon>
        <taxon>Dothideomycetes</taxon>
        <taxon>Dothideomycetes incertae sedis</taxon>
        <taxon>Botryosphaeriales</taxon>
        <taxon>Botryosphaeriaceae</taxon>
        <taxon>Lasiodiplodia</taxon>
    </lineage>
</organism>
<protein>
    <submittedName>
        <fullName evidence="3">Glucan endo-1,3-alpha-glucosidase agn1</fullName>
    </submittedName>
</protein>
<dbReference type="CDD" id="cd11577">
    <property type="entry name" value="GH71"/>
    <property type="match status" value="1"/>
</dbReference>
<name>A0A5N5CXZ0_9PEZI</name>
<evidence type="ECO:0000313" key="4">
    <source>
        <dbReference type="Proteomes" id="UP000325902"/>
    </source>
</evidence>
<sequence length="510" mass="55883">MRSLLRCLPAAIGGLLYARTAVADGPKGVFAHYMAGTIFENHIKQDVHDAAKMGLDGFAVNIGDPLSEETRIMLNTMFDYAASNHPEFKMFISMDLWAPKNLSDFDSILTDFLGHAAYYRGSDGYPFVSTYGGGNFAQNDWSAWRDRWARNIYFVPDFADLMALQGSQGWWDEWGFMIAGLFSWESTWPIRGQASTLEVASVDAKPEWTEEKDKAYMIGLSMLQYKNSYGANIYRAGEENLPLRIQNILNMPEQPEFTQILTWNDGPESHYMGNIWPEQDNTTQMRVYANDASSHTGIQPLLASFTAAFKSGLTADKMAPFGTNANATGALWFKPILADTSCPDEDDGDLHNEKPSGYEVAVDVSTWAVVVGEGKDGWTVQGYSGGETLGEKVELVQGLNYGNFSGMREGKQCVEVRDKEGTLVAVAKGGRQVSKDCPDGIYNLNPQVLELSENVGDGGCVDEEDDGDDDDDGKDDDDSWGVRAVEVNGAVVLAALFASLASVMGTSVLC</sequence>
<accession>A0A5N5CXZ0</accession>
<dbReference type="EMBL" id="VCHE01000146">
    <property type="protein sequence ID" value="KAB2570228.1"/>
    <property type="molecule type" value="Genomic_DNA"/>
</dbReference>
<keyword evidence="4" id="KW-1185">Reference proteome</keyword>
<feature type="compositionally biased region" description="Acidic residues" evidence="1">
    <location>
        <begin position="460"/>
        <end position="479"/>
    </location>
</feature>
<gene>
    <name evidence="3" type="primary">agn1_2</name>
    <name evidence="3" type="ORF">DBV05_g11107</name>
</gene>
<feature type="region of interest" description="Disordered" evidence="1">
    <location>
        <begin position="455"/>
        <end position="480"/>
    </location>
</feature>
<feature type="chain" id="PRO_5024793868" evidence="2">
    <location>
        <begin position="24"/>
        <end position="510"/>
    </location>
</feature>
<feature type="signal peptide" evidence="2">
    <location>
        <begin position="1"/>
        <end position="23"/>
    </location>
</feature>
<proteinExistence type="predicted"/>
<dbReference type="Proteomes" id="UP000325902">
    <property type="component" value="Unassembled WGS sequence"/>
</dbReference>